<dbReference type="Gene3D" id="3.40.50.410">
    <property type="entry name" value="von Willebrand factor, type A domain"/>
    <property type="match status" value="1"/>
</dbReference>
<dbReference type="OrthoDB" id="9814325at2"/>
<dbReference type="InterPro" id="IPR036465">
    <property type="entry name" value="vWFA_dom_sf"/>
</dbReference>
<feature type="transmembrane region" description="Helical" evidence="1">
    <location>
        <begin position="49"/>
        <end position="66"/>
    </location>
</feature>
<evidence type="ECO:0000259" key="2">
    <source>
        <dbReference type="PROSITE" id="PS50234"/>
    </source>
</evidence>
<comment type="caution">
    <text evidence="3">The sequence shown here is derived from an EMBL/GenBank/DDBJ whole genome shotgun (WGS) entry which is preliminary data.</text>
</comment>
<dbReference type="AlphaFoldDB" id="A0A0F4KUP2"/>
<name>A0A0F4KUP2_9BIFI</name>
<dbReference type="PROSITE" id="PS50234">
    <property type="entry name" value="VWFA"/>
    <property type="match status" value="1"/>
</dbReference>
<keyword evidence="1" id="KW-1133">Transmembrane helix</keyword>
<feature type="domain" description="VWFA" evidence="2">
    <location>
        <begin position="82"/>
        <end position="275"/>
    </location>
</feature>
<dbReference type="SUPFAM" id="SSF53300">
    <property type="entry name" value="vWA-like"/>
    <property type="match status" value="1"/>
</dbReference>
<keyword evidence="1" id="KW-0472">Membrane</keyword>
<keyword evidence="1" id="KW-0812">Transmembrane</keyword>
<dbReference type="PANTHER" id="PTHR37947:SF1">
    <property type="entry name" value="BLL2462 PROTEIN"/>
    <property type="match status" value="1"/>
</dbReference>
<accession>A0A0F4KUP2</accession>
<organism evidence="3 4">
    <name type="scientific">Bifidobacterium asteroides</name>
    <dbReference type="NCBI Taxonomy" id="1684"/>
    <lineage>
        <taxon>Bacteria</taxon>
        <taxon>Bacillati</taxon>
        <taxon>Actinomycetota</taxon>
        <taxon>Actinomycetes</taxon>
        <taxon>Bifidobacteriales</taxon>
        <taxon>Bifidobacteriaceae</taxon>
        <taxon>Bifidobacterium</taxon>
    </lineage>
</organism>
<dbReference type="InterPro" id="IPR002035">
    <property type="entry name" value="VWF_A"/>
</dbReference>
<dbReference type="PATRIC" id="fig|1684.4.peg.1124"/>
<dbReference type="EMBL" id="JWME01000011">
    <property type="protein sequence ID" value="KJY49729.1"/>
    <property type="molecule type" value="Genomic_DNA"/>
</dbReference>
<reference evidence="3 4" key="1">
    <citation type="submission" date="2014-12" db="EMBL/GenBank/DDBJ databases">
        <title>Comparative genomics of the lactic acid bacteria isolated from the honey bee gut.</title>
        <authorList>
            <person name="Ellegaard K.M."/>
            <person name="Tamarit D."/>
            <person name="Javelind E."/>
            <person name="Olofsson T."/>
            <person name="Andersson S.G."/>
            <person name="Vasquez A."/>
        </authorList>
    </citation>
    <scope>NUCLEOTIDE SEQUENCE [LARGE SCALE GENOMIC DNA]</scope>
    <source>
        <strain evidence="3 4">Bin2</strain>
    </source>
</reference>
<evidence type="ECO:0000313" key="3">
    <source>
        <dbReference type="EMBL" id="KJY49729.1"/>
    </source>
</evidence>
<dbReference type="Proteomes" id="UP000033648">
    <property type="component" value="Unassembled WGS sequence"/>
</dbReference>
<evidence type="ECO:0000313" key="4">
    <source>
        <dbReference type="Proteomes" id="UP000033648"/>
    </source>
</evidence>
<dbReference type="Pfam" id="PF13519">
    <property type="entry name" value="VWA_2"/>
    <property type="match status" value="1"/>
</dbReference>
<dbReference type="SMART" id="SM00327">
    <property type="entry name" value="VWA"/>
    <property type="match status" value="1"/>
</dbReference>
<sequence>MNILKSLTFEPALGWVAGGLLSGLLLLLAIALVIHGLRKGRDTDADRWALARRTAMVLILALMVLTPSTVSKTTNKAVNATDVFIAVDVTGSMAVKDAGYGAQDGISRLEAAKAAVRDLVDIYPDASFSALSFGASASVDLPLTPDVRAVDNWARGLATEPTSRSSGSSLDAPLDRLTLALKQTKDQHPNDRILLYLISDGEQTGRDERRSFSVLREGLDEAFVLGTGSAKGGTVPLTSDVGGSGAGGWVTDPQTGQPGISAMDPDTLKAMADEMSGHYQALAKGVTVREGATASVSKRYRVTTVDQVRRHVTPLVWPLALVELVLILVEAGQWVRTSRRLL</sequence>
<feature type="transmembrane region" description="Helical" evidence="1">
    <location>
        <begin position="12"/>
        <end position="37"/>
    </location>
</feature>
<evidence type="ECO:0000256" key="1">
    <source>
        <dbReference type="SAM" id="Phobius"/>
    </source>
</evidence>
<protein>
    <submittedName>
        <fullName evidence="3">von Willebrand factor, type A</fullName>
    </submittedName>
</protein>
<proteinExistence type="predicted"/>
<gene>
    <name evidence="3" type="ORF">JF69_10360</name>
</gene>
<dbReference type="PANTHER" id="PTHR37947">
    <property type="entry name" value="BLL2462 PROTEIN"/>
    <property type="match status" value="1"/>
</dbReference>